<gene>
    <name evidence="1" type="ORF">LSAA_12610</name>
</gene>
<dbReference type="OrthoDB" id="6381640at2759"/>
<protein>
    <submittedName>
        <fullName evidence="1">(salmon louse) hypothetical protein</fullName>
    </submittedName>
</protein>
<organism evidence="1 2">
    <name type="scientific">Lepeophtheirus salmonis</name>
    <name type="common">Salmon louse</name>
    <name type="synonym">Caligus salmonis</name>
    <dbReference type="NCBI Taxonomy" id="72036"/>
    <lineage>
        <taxon>Eukaryota</taxon>
        <taxon>Metazoa</taxon>
        <taxon>Ecdysozoa</taxon>
        <taxon>Arthropoda</taxon>
        <taxon>Crustacea</taxon>
        <taxon>Multicrustacea</taxon>
        <taxon>Hexanauplia</taxon>
        <taxon>Copepoda</taxon>
        <taxon>Siphonostomatoida</taxon>
        <taxon>Caligidae</taxon>
        <taxon>Lepeophtheirus</taxon>
    </lineage>
</organism>
<evidence type="ECO:0000313" key="1">
    <source>
        <dbReference type="EMBL" id="CAF3007909.1"/>
    </source>
</evidence>
<accession>A0A7R8D2R2</accession>
<dbReference type="Gene3D" id="2.60.20.10">
    <property type="entry name" value="Crystallins"/>
    <property type="match status" value="1"/>
</dbReference>
<dbReference type="EMBL" id="HG994586">
    <property type="protein sequence ID" value="CAF3007909.1"/>
    <property type="molecule type" value="Genomic_DNA"/>
</dbReference>
<dbReference type="AlphaFoldDB" id="A0A7R8D2R2"/>
<reference evidence="1" key="1">
    <citation type="submission" date="2021-02" db="EMBL/GenBank/DDBJ databases">
        <authorList>
            <person name="Bekaert M."/>
        </authorList>
    </citation>
    <scope>NUCLEOTIDE SEQUENCE</scope>
    <source>
        <strain evidence="1">IoA-00</strain>
    </source>
</reference>
<dbReference type="SUPFAM" id="SSF49695">
    <property type="entry name" value="gamma-Crystallin-like"/>
    <property type="match status" value="1"/>
</dbReference>
<name>A0A7R8D2R2_LEPSM</name>
<evidence type="ECO:0000313" key="2">
    <source>
        <dbReference type="Proteomes" id="UP000675881"/>
    </source>
</evidence>
<keyword evidence="2" id="KW-1185">Reference proteome</keyword>
<sequence>MLEYLCLLFVRSIRLNEITMVWREIKAFFVPKPGKKSYAGPKSFRPITLSTCTVGRSTDSALAEATNLLEETVNCKKYTTLVEPSITFSFAGALTGLQNQGDLRDFSKSAIINGVWIFYENTDYNQFEFGKRSFYGWGKDHKISSFGQLNRALSSVRSGFMGNEQYFYSDTPSLNHDNFGESIIVTGCDPWTLYEERSYRGDRICVYPASTQKCEPGFYIQPQDFGHFVNKVSSVRKGCFSKKSFQRSWCSSKLNKNVYTKTTTLNFNNFN</sequence>
<proteinExistence type="predicted"/>
<dbReference type="InterPro" id="IPR011024">
    <property type="entry name" value="G_crystallin-like"/>
</dbReference>
<dbReference type="Proteomes" id="UP000675881">
    <property type="component" value="Chromosome 7"/>
</dbReference>